<evidence type="ECO:0000256" key="11">
    <source>
        <dbReference type="ARBA" id="ARBA00023229"/>
    </source>
</evidence>
<dbReference type="GO" id="GO:0008661">
    <property type="term" value="F:1-deoxy-D-xylulose-5-phosphate synthase activity"/>
    <property type="evidence" value="ECO:0007669"/>
    <property type="project" value="UniProtKB-EC"/>
</dbReference>
<dbReference type="SMART" id="SM00861">
    <property type="entry name" value="Transket_pyr"/>
    <property type="match status" value="1"/>
</dbReference>
<evidence type="ECO:0000259" key="12">
    <source>
        <dbReference type="SMART" id="SM00861"/>
    </source>
</evidence>
<evidence type="ECO:0000256" key="4">
    <source>
        <dbReference type="ARBA" id="ARBA00011738"/>
    </source>
</evidence>
<dbReference type="InterPro" id="IPR009014">
    <property type="entry name" value="Transketo_C/PFOR_II"/>
</dbReference>
<dbReference type="SUPFAM" id="SSF52518">
    <property type="entry name" value="Thiamin diphosphate-binding fold (THDP-binding)"/>
    <property type="match status" value="2"/>
</dbReference>
<organism evidence="13 14">
    <name type="scientific">Ligilactobacillus equi DPC 6820</name>
    <dbReference type="NCBI Taxonomy" id="1392007"/>
    <lineage>
        <taxon>Bacteria</taxon>
        <taxon>Bacillati</taxon>
        <taxon>Bacillota</taxon>
        <taxon>Bacilli</taxon>
        <taxon>Lactobacillales</taxon>
        <taxon>Lactobacillaceae</taxon>
        <taxon>Ligilactobacillus</taxon>
    </lineage>
</organism>
<keyword evidence="9" id="KW-0784">Thiamine biosynthesis</keyword>
<dbReference type="InterPro" id="IPR005475">
    <property type="entry name" value="Transketolase-like_Pyr-bd"/>
</dbReference>
<keyword evidence="8" id="KW-0460">Magnesium</keyword>
<accession>V7I168</accession>
<dbReference type="Pfam" id="PF02780">
    <property type="entry name" value="Transketolase_C"/>
    <property type="match status" value="1"/>
</dbReference>
<keyword evidence="6" id="KW-0808">Transferase</keyword>
<dbReference type="PATRIC" id="fig|1392007.3.peg.163"/>
<evidence type="ECO:0000256" key="7">
    <source>
        <dbReference type="ARBA" id="ARBA00022723"/>
    </source>
</evidence>
<keyword evidence="11" id="KW-0414">Isoprene biosynthesis</keyword>
<dbReference type="PANTHER" id="PTHR43322:SF1">
    <property type="entry name" value="1-DEOXY-D-XYLULOSE-5-PHOSPHATE SYNTHASE"/>
    <property type="match status" value="1"/>
</dbReference>
<comment type="subunit">
    <text evidence="4">Homodimer.</text>
</comment>
<evidence type="ECO:0000256" key="5">
    <source>
        <dbReference type="ARBA" id="ARBA00013150"/>
    </source>
</evidence>
<evidence type="ECO:0000256" key="6">
    <source>
        <dbReference type="ARBA" id="ARBA00022679"/>
    </source>
</evidence>
<dbReference type="NCBIfam" id="NF008968">
    <property type="entry name" value="PRK12315.1"/>
    <property type="match status" value="1"/>
</dbReference>
<dbReference type="GO" id="GO:0016114">
    <property type="term" value="P:terpenoid biosynthetic process"/>
    <property type="evidence" value="ECO:0007669"/>
    <property type="project" value="InterPro"/>
</dbReference>
<reference evidence="13 14" key="1">
    <citation type="journal article" date="2014" name="Genome Announc.">
        <title>The Genome of the Predominant Equine Lactobacillus Species, Lactobacillus equi, Is Reflective of Its Lifestyle Adaptations to an Herbivorous Host.</title>
        <authorList>
            <person name="O'Donnell M.M."/>
            <person name="Harris H.M."/>
            <person name="O'Toole P.W."/>
            <person name="Ross R.P."/>
        </authorList>
    </citation>
    <scope>NUCLEOTIDE SEQUENCE [LARGE SCALE GENOMIC DNA]</scope>
    <source>
        <strain evidence="13 14">DPC 6820</strain>
    </source>
</reference>
<dbReference type="GO" id="GO:0046872">
    <property type="term" value="F:metal ion binding"/>
    <property type="evidence" value="ECO:0007669"/>
    <property type="project" value="UniProtKB-KW"/>
</dbReference>
<dbReference type="InterPro" id="IPR029061">
    <property type="entry name" value="THDP-binding"/>
</dbReference>
<keyword evidence="7" id="KW-0479">Metal-binding</keyword>
<comment type="pathway">
    <text evidence="2">Metabolic intermediate biosynthesis; 1-deoxy-D-xylulose 5-phosphate biosynthesis; 1-deoxy-D-xylulose 5-phosphate from D-glyceraldehyde 3-phosphate and pyruvate: step 1/1.</text>
</comment>
<evidence type="ECO:0000256" key="2">
    <source>
        <dbReference type="ARBA" id="ARBA00004980"/>
    </source>
</evidence>
<evidence type="ECO:0000256" key="10">
    <source>
        <dbReference type="ARBA" id="ARBA00023052"/>
    </source>
</evidence>
<protein>
    <recommendedName>
        <fullName evidence="5">1-deoxy-D-xylulose-5-phosphate synthase</fullName>
        <ecNumber evidence="5">2.2.1.7</ecNumber>
    </recommendedName>
</protein>
<evidence type="ECO:0000256" key="8">
    <source>
        <dbReference type="ARBA" id="ARBA00022842"/>
    </source>
</evidence>
<dbReference type="NCBIfam" id="NF003933">
    <property type="entry name" value="PRK05444.2-2"/>
    <property type="match status" value="1"/>
</dbReference>
<keyword evidence="14" id="KW-1185">Reference proteome</keyword>
<evidence type="ECO:0000256" key="1">
    <source>
        <dbReference type="ARBA" id="ARBA00001946"/>
    </source>
</evidence>
<evidence type="ECO:0000313" key="13">
    <source>
        <dbReference type="EMBL" id="ETA75016.1"/>
    </source>
</evidence>
<sequence length="502" mass="53948">MLTGRKEGFLDPDHYFDVTGYTSPDESEHDFFTVGHTSTSVALATGMARARDVKGEKGNIVAFIGDGSLSGGLAFEGLNNAATLNSNIIIVVNDNQMSIAENHGGLYRVLDELRASNGTSANNPFKAMGFDYRYVADGNNLADMIAAFKAVKDLNHPVVLHINTLKGKGYQPAIDNKMAFHWHAPFDIETGEPKAKRQPTYWDAVLAELDQQIAAGQPIVALNSAIPGAFGLKAFQAKHPDRYVDTGIAEQDAITEAAGLAKNGARPVVFQNSTFLQRAYDQLAHDVTLNDLPVVMLITSSGISAASKTHLAIFDIPYLTSLPNLEYLQASNQEELISMLQWALRQTDHPVAIRVPSGPVVHGFAAHDTYAPLQYNTIQKGSKVALLGLGKFLALAEETAAKLGEHGIEATVINPMSASTLDIKALDALKADHSLVATFEDGSLAGGFGEHVAAYLGDSNLKVLNFGAKKAYSDNTPVADLYQEFHLTAELATQDILAQLTK</sequence>
<dbReference type="InterPro" id="IPR005477">
    <property type="entry name" value="Dxylulose-5-P_synthase"/>
</dbReference>
<dbReference type="Gene3D" id="3.40.50.970">
    <property type="match status" value="2"/>
</dbReference>
<feature type="domain" description="Transketolase-like pyrimidine-binding" evidence="12">
    <location>
        <begin position="199"/>
        <end position="362"/>
    </location>
</feature>
<comment type="similarity">
    <text evidence="3">Belongs to the transketolase family. DXPS subfamily.</text>
</comment>
<gene>
    <name evidence="13" type="ORF">LEQ_1971c</name>
</gene>
<comment type="cofactor">
    <cofactor evidence="1">
        <name>Mg(2+)</name>
        <dbReference type="ChEBI" id="CHEBI:18420"/>
    </cofactor>
</comment>
<evidence type="ECO:0000256" key="9">
    <source>
        <dbReference type="ARBA" id="ARBA00022977"/>
    </source>
</evidence>
<dbReference type="Pfam" id="PF13292">
    <property type="entry name" value="DXP_synthase_N"/>
    <property type="match status" value="2"/>
</dbReference>
<dbReference type="AlphaFoldDB" id="V7I168"/>
<dbReference type="EC" id="2.2.1.7" evidence="5"/>
<evidence type="ECO:0000256" key="3">
    <source>
        <dbReference type="ARBA" id="ARBA00011081"/>
    </source>
</evidence>
<dbReference type="SUPFAM" id="SSF52922">
    <property type="entry name" value="TK C-terminal domain-like"/>
    <property type="match status" value="1"/>
</dbReference>
<dbReference type="Gene3D" id="3.40.50.920">
    <property type="match status" value="1"/>
</dbReference>
<dbReference type="Proteomes" id="UP000018559">
    <property type="component" value="Unassembled WGS sequence"/>
</dbReference>
<dbReference type="GO" id="GO:0009228">
    <property type="term" value="P:thiamine biosynthetic process"/>
    <property type="evidence" value="ECO:0007669"/>
    <property type="project" value="UniProtKB-KW"/>
</dbReference>
<dbReference type="GO" id="GO:0005829">
    <property type="term" value="C:cytosol"/>
    <property type="evidence" value="ECO:0007669"/>
    <property type="project" value="TreeGrafter"/>
</dbReference>
<dbReference type="PANTHER" id="PTHR43322">
    <property type="entry name" value="1-D-DEOXYXYLULOSE 5-PHOSPHATE SYNTHASE-RELATED"/>
    <property type="match status" value="1"/>
</dbReference>
<dbReference type="Pfam" id="PF02779">
    <property type="entry name" value="Transket_pyr"/>
    <property type="match status" value="1"/>
</dbReference>
<evidence type="ECO:0000313" key="14">
    <source>
        <dbReference type="Proteomes" id="UP000018559"/>
    </source>
</evidence>
<name>V7I168_9LACO</name>
<dbReference type="CDD" id="cd07033">
    <property type="entry name" value="TPP_PYR_DXS_TK_like"/>
    <property type="match status" value="1"/>
</dbReference>
<proteinExistence type="inferred from homology"/>
<dbReference type="GO" id="GO:0019288">
    <property type="term" value="P:isopentenyl diphosphate biosynthetic process, methylerythritol 4-phosphate pathway"/>
    <property type="evidence" value="ECO:0007669"/>
    <property type="project" value="TreeGrafter"/>
</dbReference>
<dbReference type="InterPro" id="IPR033248">
    <property type="entry name" value="Transketolase_C"/>
</dbReference>
<keyword evidence="10" id="KW-0786">Thiamine pyrophosphate</keyword>
<comment type="caution">
    <text evidence="13">The sequence shown here is derived from an EMBL/GenBank/DDBJ whole genome shotgun (WGS) entry which is preliminary data.</text>
</comment>
<dbReference type="UniPathway" id="UPA00064">
    <property type="reaction ID" value="UER00091"/>
</dbReference>
<dbReference type="EMBL" id="AWWH01000015">
    <property type="protein sequence ID" value="ETA75016.1"/>
    <property type="molecule type" value="Genomic_DNA"/>
</dbReference>